<evidence type="ECO:0008006" key="2">
    <source>
        <dbReference type="Google" id="ProtNLM"/>
    </source>
</evidence>
<accession>A0A1J5PTE7</accession>
<organism evidence="1">
    <name type="scientific">mine drainage metagenome</name>
    <dbReference type="NCBI Taxonomy" id="410659"/>
    <lineage>
        <taxon>unclassified sequences</taxon>
        <taxon>metagenomes</taxon>
        <taxon>ecological metagenomes</taxon>
    </lineage>
</organism>
<proteinExistence type="predicted"/>
<protein>
    <recommendedName>
        <fullName evidence="2">YcfA-like protein</fullName>
    </recommendedName>
</protein>
<dbReference type="AlphaFoldDB" id="A0A1J5PTE7"/>
<dbReference type="EMBL" id="MLJW01002519">
    <property type="protein sequence ID" value="OIQ74410.1"/>
    <property type="molecule type" value="Genomic_DNA"/>
</dbReference>
<comment type="caution">
    <text evidence="1">The sequence shown here is derived from an EMBL/GenBank/DDBJ whole genome shotgun (WGS) entry which is preliminary data.</text>
</comment>
<gene>
    <name evidence="1" type="ORF">GALL_439420</name>
</gene>
<reference evidence="1" key="1">
    <citation type="submission" date="2016-10" db="EMBL/GenBank/DDBJ databases">
        <title>Sequence of Gallionella enrichment culture.</title>
        <authorList>
            <person name="Poehlein A."/>
            <person name="Muehling M."/>
            <person name="Daniel R."/>
        </authorList>
    </citation>
    <scope>NUCLEOTIDE SEQUENCE</scope>
</reference>
<name>A0A1J5PTE7_9ZZZZ</name>
<sequence>MESMTFQNWLAEQGCTFDTQREGRGEGHGTLTIHREGRTAELSLVGSRHKLDPRSVRQVCEALGLDWSDLPGPRGRV</sequence>
<evidence type="ECO:0000313" key="1">
    <source>
        <dbReference type="EMBL" id="OIQ74410.1"/>
    </source>
</evidence>